<gene>
    <name evidence="1" type="ORF">BZG36_05586</name>
</gene>
<dbReference type="EMBL" id="MVBO01000350">
    <property type="protein sequence ID" value="OZJ01465.1"/>
    <property type="molecule type" value="Genomic_DNA"/>
</dbReference>
<protein>
    <submittedName>
        <fullName evidence="1">Uncharacterized protein</fullName>
    </submittedName>
</protein>
<dbReference type="OrthoDB" id="2415221at2759"/>
<dbReference type="AlphaFoldDB" id="A0A261XSY0"/>
<evidence type="ECO:0000313" key="1">
    <source>
        <dbReference type="EMBL" id="OZJ01465.1"/>
    </source>
</evidence>
<comment type="caution">
    <text evidence="1">The sequence shown here is derived from an EMBL/GenBank/DDBJ whole genome shotgun (WGS) entry which is preliminary data.</text>
</comment>
<keyword evidence="2" id="KW-1185">Reference proteome</keyword>
<reference evidence="1 2" key="1">
    <citation type="journal article" date="2017" name="Mycologia">
        <title>Bifiguratus adelaidae, gen. et sp. nov., a new member of Mucoromycotina in endophytic and soil-dwelling habitats.</title>
        <authorList>
            <person name="Torres-Cruz T.J."/>
            <person name="Billingsley Tobias T.L."/>
            <person name="Almatruk M."/>
            <person name="Hesse C."/>
            <person name="Kuske C.R."/>
            <person name="Desiro A."/>
            <person name="Benucci G.M."/>
            <person name="Bonito G."/>
            <person name="Stajich J.E."/>
            <person name="Dunlap C."/>
            <person name="Arnold A.E."/>
            <person name="Porras-Alfaro A."/>
        </authorList>
    </citation>
    <scope>NUCLEOTIDE SEQUENCE [LARGE SCALE GENOMIC DNA]</scope>
    <source>
        <strain evidence="1 2">AZ0501</strain>
    </source>
</reference>
<name>A0A261XSY0_9FUNG</name>
<proteinExistence type="predicted"/>
<sequence>PPTSQPLFLRRRRHSDNGGCDWDAQLIGSRFRYAARIKEKLGWTLASVVRPRKERLSDEHRVSILKTSYGYTPDLGGEGGTTYMELSWKNDIFEGIEIKEESQSITRTETVLKLLDRIRMARFVVVQSPPMTGKTSLALLTERHLRTTHNESDLRVVRIFGAWYTSLDFDTLFRRVMGNTSWTQFVGECQIINTVFILDEAQAFYSSTGTLDGCRRGGQVFWEHVKQIQQGDRLNVIAFVAYGYDAAYGQSGARLLSTVSAHVRKCLDFPKVFGHCDIFYICQI</sequence>
<evidence type="ECO:0000313" key="2">
    <source>
        <dbReference type="Proteomes" id="UP000242875"/>
    </source>
</evidence>
<accession>A0A261XSY0</accession>
<dbReference type="Proteomes" id="UP000242875">
    <property type="component" value="Unassembled WGS sequence"/>
</dbReference>
<feature type="non-terminal residue" evidence="1">
    <location>
        <position position="1"/>
    </location>
</feature>
<organism evidence="1 2">
    <name type="scientific">Bifiguratus adelaidae</name>
    <dbReference type="NCBI Taxonomy" id="1938954"/>
    <lineage>
        <taxon>Eukaryota</taxon>
        <taxon>Fungi</taxon>
        <taxon>Fungi incertae sedis</taxon>
        <taxon>Mucoromycota</taxon>
        <taxon>Mucoromycotina</taxon>
        <taxon>Endogonomycetes</taxon>
        <taxon>Endogonales</taxon>
        <taxon>Endogonales incertae sedis</taxon>
        <taxon>Bifiguratus</taxon>
    </lineage>
</organism>